<dbReference type="InterPro" id="IPR055365">
    <property type="entry name" value="PH_SunI-like"/>
</dbReference>
<reference evidence="3" key="1">
    <citation type="submission" date="2016-10" db="EMBL/GenBank/DDBJ databases">
        <authorList>
            <person name="Varghese N."/>
            <person name="Submissions S."/>
        </authorList>
    </citation>
    <scope>NUCLEOTIDE SEQUENCE [LARGE SCALE GENOMIC DNA]</scope>
    <source>
        <strain evidence="3">M1</strain>
    </source>
</reference>
<accession>A0A1I0TGC6</accession>
<keyword evidence="3" id="KW-1185">Reference proteome</keyword>
<sequence>MLGIKVEKLNDNLVISWLLSKIEIPFSDIVEVTLDDTYGGEEKTAIRIGTPYGETDRVVIQTCSNTYILFTTNAVSIKNKICSFINDELKQK</sequence>
<dbReference type="RefSeq" id="WP_090950105.1">
    <property type="nucleotide sequence ID" value="NZ_FOJS01000026.1"/>
</dbReference>
<dbReference type="Proteomes" id="UP000198650">
    <property type="component" value="Unassembled WGS sequence"/>
</dbReference>
<evidence type="ECO:0000313" key="2">
    <source>
        <dbReference type="EMBL" id="SFA50613.1"/>
    </source>
</evidence>
<dbReference type="Pfam" id="PF23491">
    <property type="entry name" value="bPH_8"/>
    <property type="match status" value="1"/>
</dbReference>
<proteinExistence type="predicted"/>
<gene>
    <name evidence="2" type="ORF">SAMN05192569_102635</name>
</gene>
<organism evidence="2 3">
    <name type="scientific">Parageobacillus thermantarcticus</name>
    <dbReference type="NCBI Taxonomy" id="186116"/>
    <lineage>
        <taxon>Bacteria</taxon>
        <taxon>Bacillati</taxon>
        <taxon>Bacillota</taxon>
        <taxon>Bacilli</taxon>
        <taxon>Bacillales</taxon>
        <taxon>Anoxybacillaceae</taxon>
        <taxon>Parageobacillus</taxon>
    </lineage>
</organism>
<name>A0A1I0TGC6_9BACL</name>
<evidence type="ECO:0000259" key="1">
    <source>
        <dbReference type="Pfam" id="PF23491"/>
    </source>
</evidence>
<evidence type="ECO:0000313" key="3">
    <source>
        <dbReference type="Proteomes" id="UP000198650"/>
    </source>
</evidence>
<dbReference type="STRING" id="186116.SAMN05192569_102635"/>
<feature type="domain" description="Sublancin immunity protein SunI-like PH" evidence="1">
    <location>
        <begin position="2"/>
        <end position="81"/>
    </location>
</feature>
<dbReference type="OrthoDB" id="2623008at2"/>
<protein>
    <recommendedName>
        <fullName evidence="1">Sublancin immunity protein SunI-like PH domain-containing protein</fullName>
    </recommendedName>
</protein>
<dbReference type="AlphaFoldDB" id="A0A1I0TGC6"/>
<dbReference type="EMBL" id="FOJS01000026">
    <property type="protein sequence ID" value="SFA50613.1"/>
    <property type="molecule type" value="Genomic_DNA"/>
</dbReference>